<feature type="compositionally biased region" description="Polar residues" evidence="1">
    <location>
        <begin position="23"/>
        <end position="35"/>
    </location>
</feature>
<protein>
    <submittedName>
        <fullName evidence="2">Uncharacterized protein</fullName>
    </submittedName>
</protein>
<sequence length="136" mass="15124">MDESNDEKRRKALSGILDKELVSPQSSIRVNSPSEENSKPVATHTELPRFAKLFQVSLDNVGERVQNEVREKALERQESSDGSTGEGKAEGEGEDLVGQLKSEEELQLWALIDMMVQSKTRVKLYMGTLGSKGAFR</sequence>
<dbReference type="AlphaFoldDB" id="A0ABD3NLT0"/>
<dbReference type="EMBL" id="JABMIG020000474">
    <property type="protein sequence ID" value="KAL3776757.1"/>
    <property type="molecule type" value="Genomic_DNA"/>
</dbReference>
<evidence type="ECO:0000313" key="2">
    <source>
        <dbReference type="EMBL" id="KAL3776757.1"/>
    </source>
</evidence>
<organism evidence="2 3">
    <name type="scientific">Cyclotella cryptica</name>
    <dbReference type="NCBI Taxonomy" id="29204"/>
    <lineage>
        <taxon>Eukaryota</taxon>
        <taxon>Sar</taxon>
        <taxon>Stramenopiles</taxon>
        <taxon>Ochrophyta</taxon>
        <taxon>Bacillariophyta</taxon>
        <taxon>Coscinodiscophyceae</taxon>
        <taxon>Thalassiosirophycidae</taxon>
        <taxon>Stephanodiscales</taxon>
        <taxon>Stephanodiscaceae</taxon>
        <taxon>Cyclotella</taxon>
    </lineage>
</organism>
<keyword evidence="3" id="KW-1185">Reference proteome</keyword>
<feature type="region of interest" description="Disordered" evidence="1">
    <location>
        <begin position="1"/>
        <end position="44"/>
    </location>
</feature>
<name>A0ABD3NLT0_9STRA</name>
<feature type="region of interest" description="Disordered" evidence="1">
    <location>
        <begin position="69"/>
        <end position="98"/>
    </location>
</feature>
<evidence type="ECO:0000256" key="1">
    <source>
        <dbReference type="SAM" id="MobiDB-lite"/>
    </source>
</evidence>
<gene>
    <name evidence="2" type="ORF">HJC23_013935</name>
</gene>
<dbReference type="Proteomes" id="UP001516023">
    <property type="component" value="Unassembled WGS sequence"/>
</dbReference>
<evidence type="ECO:0000313" key="3">
    <source>
        <dbReference type="Proteomes" id="UP001516023"/>
    </source>
</evidence>
<feature type="compositionally biased region" description="Basic and acidic residues" evidence="1">
    <location>
        <begin position="69"/>
        <end position="79"/>
    </location>
</feature>
<comment type="caution">
    <text evidence="2">The sequence shown here is derived from an EMBL/GenBank/DDBJ whole genome shotgun (WGS) entry which is preliminary data.</text>
</comment>
<proteinExistence type="predicted"/>
<accession>A0ABD3NLT0</accession>
<reference evidence="2 3" key="1">
    <citation type="journal article" date="2020" name="G3 (Bethesda)">
        <title>Improved Reference Genome for Cyclotella cryptica CCMP332, a Model for Cell Wall Morphogenesis, Salinity Adaptation, and Lipid Production in Diatoms (Bacillariophyta).</title>
        <authorList>
            <person name="Roberts W.R."/>
            <person name="Downey K.M."/>
            <person name="Ruck E.C."/>
            <person name="Traller J.C."/>
            <person name="Alverson A.J."/>
        </authorList>
    </citation>
    <scope>NUCLEOTIDE SEQUENCE [LARGE SCALE GENOMIC DNA]</scope>
    <source>
        <strain evidence="2 3">CCMP332</strain>
    </source>
</reference>